<accession>A0A6C0DUS8</accession>
<name>A0A6C0DUS8_9ZZZZ</name>
<feature type="domain" description="Glycosyl transferase family 25" evidence="1">
    <location>
        <begin position="45"/>
        <end position="98"/>
    </location>
</feature>
<sequence length="241" mass="28078">MINSISKIEHALYINLESRKDRKQHVEAQLKLVGISAERFNAVKLPDGALGCSMSHLKCLQMAKEKGWDHVLICEDDITFTNPGLFIQQINKFLSKQENWDVVLLAGNNMPPYKPIEDYCVQVTRCQTTTGYLVKSHYYDKLIDNIKTGMNMLVRNRDMHKIYAIDKYWFLLQDKDSWFLITPLSVVQREDYSDIEKRHTNYTKVMVDLDKKYMFEQPKIENMMNLIKPGGGVSLKKMGFI</sequence>
<protein>
    <recommendedName>
        <fullName evidence="1">Glycosyl transferase family 25 domain-containing protein</fullName>
    </recommendedName>
</protein>
<dbReference type="AlphaFoldDB" id="A0A6C0DUS8"/>
<organism evidence="2">
    <name type="scientific">viral metagenome</name>
    <dbReference type="NCBI Taxonomy" id="1070528"/>
    <lineage>
        <taxon>unclassified sequences</taxon>
        <taxon>metagenomes</taxon>
        <taxon>organismal metagenomes</taxon>
    </lineage>
</organism>
<evidence type="ECO:0000259" key="1">
    <source>
        <dbReference type="Pfam" id="PF01755"/>
    </source>
</evidence>
<reference evidence="2" key="1">
    <citation type="journal article" date="2020" name="Nature">
        <title>Giant virus diversity and host interactions through global metagenomics.</title>
        <authorList>
            <person name="Schulz F."/>
            <person name="Roux S."/>
            <person name="Paez-Espino D."/>
            <person name="Jungbluth S."/>
            <person name="Walsh D.A."/>
            <person name="Denef V.J."/>
            <person name="McMahon K.D."/>
            <person name="Konstantinidis K.T."/>
            <person name="Eloe-Fadrosh E.A."/>
            <person name="Kyrpides N.C."/>
            <person name="Woyke T."/>
        </authorList>
    </citation>
    <scope>NUCLEOTIDE SEQUENCE</scope>
    <source>
        <strain evidence="2">GVMAG-M-3300023174-5</strain>
    </source>
</reference>
<proteinExistence type="predicted"/>
<dbReference type="Pfam" id="PF01755">
    <property type="entry name" value="Glyco_transf_25"/>
    <property type="match status" value="1"/>
</dbReference>
<dbReference type="EMBL" id="MN739669">
    <property type="protein sequence ID" value="QHT19779.1"/>
    <property type="molecule type" value="Genomic_DNA"/>
</dbReference>
<dbReference type="InterPro" id="IPR002654">
    <property type="entry name" value="Glyco_trans_25"/>
</dbReference>
<evidence type="ECO:0000313" key="2">
    <source>
        <dbReference type="EMBL" id="QHT19779.1"/>
    </source>
</evidence>
<dbReference type="CDD" id="cd06532">
    <property type="entry name" value="Glyco_transf_25"/>
    <property type="match status" value="1"/>
</dbReference>